<feature type="domain" description="BES1/BZR1 plant transcription factor N-terminal" evidence="6">
    <location>
        <begin position="41"/>
        <end position="112"/>
    </location>
</feature>
<dbReference type="GO" id="GO:0005634">
    <property type="term" value="C:nucleus"/>
    <property type="evidence" value="ECO:0007669"/>
    <property type="project" value="UniProtKB-SubCell"/>
</dbReference>
<dbReference type="PANTHER" id="PTHR31506:SF21">
    <property type="entry name" value="PROTEIN BZR1 HOMOLOG"/>
    <property type="match status" value="1"/>
</dbReference>
<sequence>MKGGEVIAEERSREIRGCIKSSKGPWLVRRATKDGDVVTKYRYPSERERQNNKQRERRRRSVAQKIFAGLRAHGNYNLPKHADTNDLLKALCKEAGWQVEEDGTIYRKHHAMGMPNLINIDCGQVSMDEDQEYCKCIDDHTVSKLGDLQSRTILPLEEEHDITLTLTTLPVNDYVLKT</sequence>
<dbReference type="Proteomes" id="UP000834106">
    <property type="component" value="Chromosome 5"/>
</dbReference>
<accession>A0AAD2DRI4</accession>
<evidence type="ECO:0000313" key="7">
    <source>
        <dbReference type="EMBL" id="CAI9761893.1"/>
    </source>
</evidence>
<keyword evidence="3 5" id="KW-0238">DNA-binding</keyword>
<dbReference type="AlphaFoldDB" id="A0AAD2DRI4"/>
<proteinExistence type="inferred from homology"/>
<dbReference type="GO" id="GO:0006351">
    <property type="term" value="P:DNA-templated transcription"/>
    <property type="evidence" value="ECO:0007669"/>
    <property type="project" value="InterPro"/>
</dbReference>
<dbReference type="InterPro" id="IPR033264">
    <property type="entry name" value="BZR"/>
</dbReference>
<gene>
    <name evidence="7" type="ORF">FPE_LOCUS9323</name>
</gene>
<keyword evidence="4 5" id="KW-0804">Transcription</keyword>
<name>A0AAD2DRI4_9LAMI</name>
<keyword evidence="2 5" id="KW-0805">Transcription regulation</keyword>
<comment type="similarity">
    <text evidence="1 5">Belongs to the BZR/LAT61 family.</text>
</comment>
<evidence type="ECO:0000256" key="4">
    <source>
        <dbReference type="ARBA" id="ARBA00023163"/>
    </source>
</evidence>
<comment type="subcellular location">
    <subcellularLocation>
        <location evidence="5">Nucleus</location>
    </subcellularLocation>
</comment>
<dbReference type="InterPro" id="IPR008540">
    <property type="entry name" value="BES1_N"/>
</dbReference>
<comment type="function">
    <text evidence="5">Functions in brassinosteroid signaling. May function as transcriptional repressor.</text>
</comment>
<dbReference type="Pfam" id="PF05687">
    <property type="entry name" value="BES1_N"/>
    <property type="match status" value="1"/>
</dbReference>
<dbReference type="PANTHER" id="PTHR31506">
    <property type="entry name" value="BES1/BZR1 HOMOLOG PROTEIN 3-RELATED"/>
    <property type="match status" value="1"/>
</dbReference>
<dbReference type="GO" id="GO:0009742">
    <property type="term" value="P:brassinosteroid mediated signaling pathway"/>
    <property type="evidence" value="ECO:0007669"/>
    <property type="project" value="UniProtKB-UniRule"/>
</dbReference>
<keyword evidence="8" id="KW-1185">Reference proteome</keyword>
<dbReference type="GO" id="GO:0003700">
    <property type="term" value="F:DNA-binding transcription factor activity"/>
    <property type="evidence" value="ECO:0007669"/>
    <property type="project" value="UniProtKB-UniRule"/>
</dbReference>
<evidence type="ECO:0000313" key="8">
    <source>
        <dbReference type="Proteomes" id="UP000834106"/>
    </source>
</evidence>
<reference evidence="7" key="1">
    <citation type="submission" date="2023-05" db="EMBL/GenBank/DDBJ databases">
        <authorList>
            <person name="Huff M."/>
        </authorList>
    </citation>
    <scope>NUCLEOTIDE SEQUENCE</scope>
</reference>
<organism evidence="7 8">
    <name type="scientific">Fraxinus pennsylvanica</name>
    <dbReference type="NCBI Taxonomy" id="56036"/>
    <lineage>
        <taxon>Eukaryota</taxon>
        <taxon>Viridiplantae</taxon>
        <taxon>Streptophyta</taxon>
        <taxon>Embryophyta</taxon>
        <taxon>Tracheophyta</taxon>
        <taxon>Spermatophyta</taxon>
        <taxon>Magnoliopsida</taxon>
        <taxon>eudicotyledons</taxon>
        <taxon>Gunneridae</taxon>
        <taxon>Pentapetalae</taxon>
        <taxon>asterids</taxon>
        <taxon>lamiids</taxon>
        <taxon>Lamiales</taxon>
        <taxon>Oleaceae</taxon>
        <taxon>Oleeae</taxon>
        <taxon>Fraxinus</taxon>
    </lineage>
</organism>
<keyword evidence="5" id="KW-1070">Brassinosteroid signaling pathway</keyword>
<evidence type="ECO:0000259" key="6">
    <source>
        <dbReference type="Pfam" id="PF05687"/>
    </source>
</evidence>
<dbReference type="EMBL" id="OU503040">
    <property type="protein sequence ID" value="CAI9761893.1"/>
    <property type="molecule type" value="Genomic_DNA"/>
</dbReference>
<evidence type="ECO:0000256" key="5">
    <source>
        <dbReference type="RuleBase" id="RU369040"/>
    </source>
</evidence>
<evidence type="ECO:0000256" key="3">
    <source>
        <dbReference type="ARBA" id="ARBA00023125"/>
    </source>
</evidence>
<dbReference type="GO" id="GO:0003677">
    <property type="term" value="F:DNA binding"/>
    <property type="evidence" value="ECO:0007669"/>
    <property type="project" value="UniProtKB-UniRule"/>
</dbReference>
<evidence type="ECO:0000256" key="1">
    <source>
        <dbReference type="ARBA" id="ARBA00005909"/>
    </source>
</evidence>
<evidence type="ECO:0000256" key="2">
    <source>
        <dbReference type="ARBA" id="ARBA00023015"/>
    </source>
</evidence>
<protein>
    <recommendedName>
        <fullName evidence="5">Protein BZR1 homolog</fullName>
    </recommendedName>
    <alternativeName>
        <fullName evidence="5">Protein BRASSINAZOLE-RESISTANT 1 homolog</fullName>
    </alternativeName>
</protein>